<dbReference type="Pfam" id="PF04408">
    <property type="entry name" value="WHD_HA2"/>
    <property type="match status" value="1"/>
</dbReference>
<evidence type="ECO:0000256" key="10">
    <source>
        <dbReference type="SAM" id="Coils"/>
    </source>
</evidence>
<dbReference type="InterPro" id="IPR011545">
    <property type="entry name" value="DEAD/DEAH_box_helicase_dom"/>
</dbReference>
<dbReference type="GO" id="GO:0016787">
    <property type="term" value="F:hydrolase activity"/>
    <property type="evidence" value="ECO:0007669"/>
    <property type="project" value="UniProtKB-KW"/>
</dbReference>
<evidence type="ECO:0000256" key="7">
    <source>
        <dbReference type="ARBA" id="ARBA00023187"/>
    </source>
</evidence>
<dbReference type="PROSITE" id="PS51192">
    <property type="entry name" value="HELICASE_ATP_BIND_1"/>
    <property type="match status" value="1"/>
</dbReference>
<dbReference type="eggNOG" id="KOG0924">
    <property type="taxonomic scope" value="Eukaryota"/>
</dbReference>
<dbReference type="CDD" id="cd17983">
    <property type="entry name" value="DEXHc_DHX38"/>
    <property type="match status" value="1"/>
</dbReference>
<name>A0A1X7UQ00_AMPQE</name>
<feature type="compositionally biased region" description="Polar residues" evidence="11">
    <location>
        <begin position="20"/>
        <end position="29"/>
    </location>
</feature>
<evidence type="ECO:0000256" key="11">
    <source>
        <dbReference type="SAM" id="MobiDB-lite"/>
    </source>
</evidence>
<keyword evidence="10" id="KW-0175">Coiled coil</keyword>
<dbReference type="Gene3D" id="3.40.50.300">
    <property type="entry name" value="P-loop containing nucleotide triphosphate hydrolases"/>
    <property type="match status" value="2"/>
</dbReference>
<dbReference type="EnsemblMetazoa" id="Aqu2.1.29487_001">
    <property type="protein sequence ID" value="Aqu2.1.29487_001"/>
    <property type="gene ID" value="Aqu2.1.29487"/>
</dbReference>
<dbReference type="AlphaFoldDB" id="A0A1X7UQ00"/>
<evidence type="ECO:0000256" key="1">
    <source>
        <dbReference type="ARBA" id="ARBA00012552"/>
    </source>
</evidence>
<organism evidence="14">
    <name type="scientific">Amphimedon queenslandica</name>
    <name type="common">Sponge</name>
    <dbReference type="NCBI Taxonomy" id="400682"/>
    <lineage>
        <taxon>Eukaryota</taxon>
        <taxon>Metazoa</taxon>
        <taxon>Porifera</taxon>
        <taxon>Demospongiae</taxon>
        <taxon>Heteroscleromorpha</taxon>
        <taxon>Haplosclerida</taxon>
        <taxon>Niphatidae</taxon>
        <taxon>Amphimedon</taxon>
    </lineage>
</organism>
<dbReference type="InterPro" id="IPR048333">
    <property type="entry name" value="HA2_WH"/>
</dbReference>
<dbReference type="InterPro" id="IPR001650">
    <property type="entry name" value="Helicase_C-like"/>
</dbReference>
<dbReference type="InParanoid" id="A0A1X7UQ00"/>
<evidence type="ECO:0000256" key="6">
    <source>
        <dbReference type="ARBA" id="ARBA00022840"/>
    </source>
</evidence>
<dbReference type="Pfam" id="PF00271">
    <property type="entry name" value="Helicase_C"/>
    <property type="match status" value="1"/>
</dbReference>
<dbReference type="Pfam" id="PF21010">
    <property type="entry name" value="HA2_C"/>
    <property type="match status" value="1"/>
</dbReference>
<dbReference type="EC" id="3.6.4.13" evidence="1"/>
<dbReference type="GO" id="GO:0034458">
    <property type="term" value="F:3'-5' RNA helicase activity"/>
    <property type="evidence" value="ECO:0007669"/>
    <property type="project" value="TreeGrafter"/>
</dbReference>
<dbReference type="GO" id="GO:0003723">
    <property type="term" value="F:RNA binding"/>
    <property type="evidence" value="ECO:0007669"/>
    <property type="project" value="TreeGrafter"/>
</dbReference>
<evidence type="ECO:0000256" key="3">
    <source>
        <dbReference type="ARBA" id="ARBA00022741"/>
    </source>
</evidence>
<feature type="compositionally biased region" description="Basic and acidic residues" evidence="11">
    <location>
        <begin position="74"/>
        <end position="93"/>
    </location>
</feature>
<sequence>MLVSCMVYIYIIDMRTPSRSSWDGDNTKTPVRRSAWDTPTPAHLSSVDEPRWTGTHGSLDTPLPTPSHLYNDWANDRKSFGRPTKEGNVDDDDIKFSSMEDRIEWEDEQKRMDRAWYDLDSGYDDTNNPFANIPEEYTKKKEEKLMKTTVKRMSAQQRQLNKDNEKWETNRLLTSGIVQQVDVDDDFEDEAESKVHLLVSNVVPPFLDGRIVFTKQPEPVIPVKDVTSDLAILSRKGSQLVKHHRLEKERTKGMKKHWELAGTKIGNILGIKAKEDPKDKGVDEDGSTDYKSDQQFSQHIQKSSEAVSAFAKSRTLKQQRQFLPIFAVRDELLRVIRDNNVIIIVGETGSGKTTQLTQYMHEDGYSKSGIIGCTQPRRVAAMSVAKRVSEEMNVKLGEEVGYSIRFEDVTSKSTFIKYMTDGILLRESLGEPDLDQYSVIIMDEAHERSLNTDVLFGLLRDVVSHRYDLKLIVTSATMDADKFAKFFGNVPVFNIPGRTFPVDIMYTQNPCEDYVDSAAKQCLQIHLTPSQGDILIFMPGQEEIETTCDVIAERLADLEDAPPLAILPIYSQLPSDLQAKIFEKAPDGVRKCVVATNIAETSLTVDGIMFVIDSAYCKLKVFNPRIGMDALQVFPVSQANANQRSGRAGRTGAGQCFRLYTEMAYKNEMLKSTVPEIQRTNLANIVLLLKSLGIQDLLQFHFMDPPPQDNILNSMYQLWILGALDNTGALTDVGRQMVEFPLDPALSKMLIVSVDMKCSAEVLIIVSMLSVPSIFFRPKGKEEESDMVREKFQVPESDHLTMLYVYQQWKLNNYSTHWCNEHYIHIKAMRKVREVRSQLKDIMDQQRLPVISTGTEWDIVRKCICSAYFHQAARLKGIGEYVNCRTGMPCHLHPTSGLYGMGFTPDYIVYHELVMTTKEYMQCVTAVDGLWLAELGPVFYTVKSSSSTRGGTKQAVKAKLNQMESELAAASQKLKSMKDEANIKSFSKKKQSILTPGLHDPGTPKYTPRRMGL</sequence>
<dbReference type="PROSITE" id="PS51194">
    <property type="entry name" value="HELICASE_CTER"/>
    <property type="match status" value="1"/>
</dbReference>
<dbReference type="FunFam" id="3.40.50.300:FF:000313">
    <property type="entry name" value="Pre-mRNA-splicing factor ATP-dependent RNA helicase PRP16"/>
    <property type="match status" value="1"/>
</dbReference>
<dbReference type="InterPro" id="IPR011709">
    <property type="entry name" value="DEAD-box_helicase_OB_fold"/>
</dbReference>
<dbReference type="FunFam" id="3.40.50.300:FF:000007">
    <property type="entry name" value="Pre-mRNA-splicing factor ATP-dependent RNA helicase"/>
    <property type="match status" value="1"/>
</dbReference>
<evidence type="ECO:0000256" key="9">
    <source>
        <dbReference type="ARBA" id="ARBA00047984"/>
    </source>
</evidence>
<feature type="region of interest" description="Disordered" evidence="11">
    <location>
        <begin position="985"/>
        <end position="1013"/>
    </location>
</feature>
<dbReference type="InterPro" id="IPR007502">
    <property type="entry name" value="Helicase-assoc_dom"/>
</dbReference>
<evidence type="ECO:0000256" key="2">
    <source>
        <dbReference type="ARBA" id="ARBA00022664"/>
    </source>
</evidence>
<dbReference type="InterPro" id="IPR014001">
    <property type="entry name" value="Helicase_ATP-bd"/>
</dbReference>
<keyword evidence="5" id="KW-0347">Helicase</keyword>
<protein>
    <recommendedName>
        <fullName evidence="1">RNA helicase</fullName>
        <ecNumber evidence="1">3.6.4.13</ecNumber>
    </recommendedName>
</protein>
<dbReference type="FunFam" id="1.20.120.1080:FF:000001">
    <property type="entry name" value="Pre-mRNA-splicing factor ATP-dependent RNA helicase"/>
    <property type="match status" value="1"/>
</dbReference>
<dbReference type="STRING" id="400682.A0A1X7UQ00"/>
<keyword evidence="3" id="KW-0547">Nucleotide-binding</keyword>
<evidence type="ECO:0000256" key="4">
    <source>
        <dbReference type="ARBA" id="ARBA00022801"/>
    </source>
</evidence>
<dbReference type="InterPro" id="IPR027417">
    <property type="entry name" value="P-loop_NTPase"/>
</dbReference>
<evidence type="ECO:0000259" key="12">
    <source>
        <dbReference type="PROSITE" id="PS51192"/>
    </source>
</evidence>
<proteinExistence type="inferred from homology"/>
<keyword evidence="4" id="KW-0378">Hydrolase</keyword>
<dbReference type="GO" id="GO:0005524">
    <property type="term" value="F:ATP binding"/>
    <property type="evidence" value="ECO:0007669"/>
    <property type="project" value="UniProtKB-KW"/>
</dbReference>
<accession>A0A1X7UQ00</accession>
<dbReference type="Gene3D" id="1.20.120.1080">
    <property type="match status" value="1"/>
</dbReference>
<comment type="catalytic activity">
    <reaction evidence="9">
        <text>ATP + H2O = ADP + phosphate + H(+)</text>
        <dbReference type="Rhea" id="RHEA:13065"/>
        <dbReference type="ChEBI" id="CHEBI:15377"/>
        <dbReference type="ChEBI" id="CHEBI:15378"/>
        <dbReference type="ChEBI" id="CHEBI:30616"/>
        <dbReference type="ChEBI" id="CHEBI:43474"/>
        <dbReference type="ChEBI" id="CHEBI:456216"/>
        <dbReference type="EC" id="3.6.4.13"/>
    </reaction>
</comment>
<keyword evidence="6" id="KW-0067">ATP-binding</keyword>
<dbReference type="GO" id="GO:0006397">
    <property type="term" value="P:mRNA processing"/>
    <property type="evidence" value="ECO:0007669"/>
    <property type="project" value="UniProtKB-KW"/>
</dbReference>
<keyword evidence="7" id="KW-0508">mRNA splicing</keyword>
<dbReference type="CDD" id="cd18791">
    <property type="entry name" value="SF2_C_RHA"/>
    <property type="match status" value="1"/>
</dbReference>
<dbReference type="SMART" id="SM00487">
    <property type="entry name" value="DEXDc"/>
    <property type="match status" value="1"/>
</dbReference>
<dbReference type="PROSITE" id="PS00690">
    <property type="entry name" value="DEAH_ATP_HELICASE"/>
    <property type="match status" value="1"/>
</dbReference>
<reference evidence="14" key="1">
    <citation type="submission" date="2017-05" db="UniProtKB">
        <authorList>
            <consortium name="EnsemblMetazoa"/>
        </authorList>
    </citation>
    <scope>IDENTIFICATION</scope>
</reference>
<feature type="domain" description="Helicase ATP-binding" evidence="12">
    <location>
        <begin position="333"/>
        <end position="496"/>
    </location>
</feature>
<dbReference type="PANTHER" id="PTHR18934:SF91">
    <property type="entry name" value="PRE-MRNA-SPLICING FACTOR ATP-DEPENDENT RNA HELICASE PRP16"/>
    <property type="match status" value="1"/>
</dbReference>
<evidence type="ECO:0000259" key="13">
    <source>
        <dbReference type="PROSITE" id="PS51194"/>
    </source>
</evidence>
<dbReference type="FunCoup" id="A0A1X7UQ00">
    <property type="interactions" value="594"/>
</dbReference>
<dbReference type="SMART" id="SM00847">
    <property type="entry name" value="HA2"/>
    <property type="match status" value="1"/>
</dbReference>
<dbReference type="GO" id="GO:0008380">
    <property type="term" value="P:RNA splicing"/>
    <property type="evidence" value="ECO:0007669"/>
    <property type="project" value="UniProtKB-KW"/>
</dbReference>
<dbReference type="Pfam" id="PF00270">
    <property type="entry name" value="DEAD"/>
    <property type="match status" value="1"/>
</dbReference>
<evidence type="ECO:0000256" key="8">
    <source>
        <dbReference type="ARBA" id="ARBA00038040"/>
    </source>
</evidence>
<feature type="domain" description="Helicase C-terminal" evidence="13">
    <location>
        <begin position="510"/>
        <end position="693"/>
    </location>
</feature>
<dbReference type="SUPFAM" id="SSF52540">
    <property type="entry name" value="P-loop containing nucleoside triphosphate hydrolases"/>
    <property type="match status" value="1"/>
</dbReference>
<feature type="coiled-coil region" evidence="10">
    <location>
        <begin position="953"/>
        <end position="980"/>
    </location>
</feature>
<dbReference type="SMART" id="SM00490">
    <property type="entry name" value="HELICc"/>
    <property type="match status" value="1"/>
</dbReference>
<dbReference type="PANTHER" id="PTHR18934">
    <property type="entry name" value="ATP-DEPENDENT RNA HELICASE"/>
    <property type="match status" value="1"/>
</dbReference>
<dbReference type="InterPro" id="IPR002464">
    <property type="entry name" value="DNA/RNA_helicase_DEAH_CS"/>
</dbReference>
<keyword evidence="2" id="KW-0507">mRNA processing</keyword>
<evidence type="ECO:0000256" key="5">
    <source>
        <dbReference type="ARBA" id="ARBA00022806"/>
    </source>
</evidence>
<comment type="similarity">
    <text evidence="8">Belongs to the DEAD box helicase family. DEAH subfamily. PRP16 sub-subfamily.</text>
</comment>
<dbReference type="Pfam" id="PF07717">
    <property type="entry name" value="OB_NTP_bind"/>
    <property type="match status" value="1"/>
</dbReference>
<dbReference type="OrthoDB" id="10253254at2759"/>
<evidence type="ECO:0000313" key="14">
    <source>
        <dbReference type="EnsemblMetazoa" id="Aqu2.1.29487_001"/>
    </source>
</evidence>
<feature type="region of interest" description="Disordered" evidence="11">
    <location>
        <begin position="20"/>
        <end position="93"/>
    </location>
</feature>